<dbReference type="Proteomes" id="UP001214553">
    <property type="component" value="Chromosome"/>
</dbReference>
<sequence>MSNDAPDAAAPETNAPARAPRLPPPVITRYAIGSIGTGGFATLPGLVLTYYLTDSLGVAALVAGIVITAAKIWDVIIDPIVGALSDRDRSRHGTRRRLMLIGACTIWVFFALTFATPPALGPVFGAIWVLVAFLLTATSFSLFQVPYIALPAELTPGYDERTRLLTWRVVVLTLAILLFGAGGPALRRLTSDPVTGYLLMGVVAGIVLAGGMLVATTVAKLAASRSLSERSESKWDTNGVSSRGSAARSTGAGLSIRAHYAEGIGTLRRSAPFRTLLSAYLLQALATGLMLAGAQYVATWVLHSEAAVELLFAALIAPAFLAAPGWGAIAGRLGKERTFAFASVVFAVAALSLFGLQFAPGAWAYAPVAVAGIAYAGMQSLPMAMLPDVISHDERTNGPGRAGTFSGVWTAGETIGMALGATALSIILAITGYVSSTNDMTVTQPDAAVSGIVVSFSIAPAVLIVLSLIALGRYRLRRGDIDAGADPARPSPNATGSHRR</sequence>
<proteinExistence type="predicted"/>
<feature type="transmembrane region" description="Helical" evidence="2">
    <location>
        <begin position="123"/>
        <end position="143"/>
    </location>
</feature>
<dbReference type="EMBL" id="CP119108">
    <property type="protein sequence ID" value="WEG09156.1"/>
    <property type="molecule type" value="Genomic_DNA"/>
</dbReference>
<feature type="region of interest" description="Disordered" evidence="1">
    <location>
        <begin position="1"/>
        <end position="21"/>
    </location>
</feature>
<feature type="transmembrane region" description="Helical" evidence="2">
    <location>
        <begin position="447"/>
        <end position="471"/>
    </location>
</feature>
<feature type="transmembrane region" description="Helical" evidence="2">
    <location>
        <begin position="277"/>
        <end position="298"/>
    </location>
</feature>
<feature type="transmembrane region" description="Helical" evidence="2">
    <location>
        <begin position="98"/>
        <end position="117"/>
    </location>
</feature>
<keyword evidence="4" id="KW-1185">Reference proteome</keyword>
<dbReference type="RefSeq" id="WP_275278480.1">
    <property type="nucleotide sequence ID" value="NZ_CP119108.1"/>
</dbReference>
<feature type="transmembrane region" description="Helical" evidence="2">
    <location>
        <begin position="30"/>
        <end position="52"/>
    </location>
</feature>
<dbReference type="Gene3D" id="1.20.1250.20">
    <property type="entry name" value="MFS general substrate transporter like domains"/>
    <property type="match status" value="2"/>
</dbReference>
<feature type="transmembrane region" description="Helical" evidence="2">
    <location>
        <begin position="58"/>
        <end position="77"/>
    </location>
</feature>
<reference evidence="3 4" key="1">
    <citation type="submission" date="2023-03" db="EMBL/GenBank/DDBJ databases">
        <title>Genome sequence of Microbacterium sp. KACC 23027.</title>
        <authorList>
            <person name="Kim S."/>
            <person name="Heo J."/>
            <person name="Kwon S.-W."/>
        </authorList>
    </citation>
    <scope>NUCLEOTIDE SEQUENCE [LARGE SCALE GENOMIC DNA]</scope>
    <source>
        <strain evidence="3 4">KACC 23027</strain>
    </source>
</reference>
<evidence type="ECO:0000313" key="4">
    <source>
        <dbReference type="Proteomes" id="UP001214553"/>
    </source>
</evidence>
<accession>A0ABY8BY89</accession>
<feature type="transmembrane region" description="Helical" evidence="2">
    <location>
        <begin position="362"/>
        <end position="378"/>
    </location>
</feature>
<feature type="transmembrane region" description="Helical" evidence="2">
    <location>
        <begin position="338"/>
        <end position="356"/>
    </location>
</feature>
<protein>
    <submittedName>
        <fullName evidence="3">MFS transporter</fullName>
    </submittedName>
</protein>
<name>A0ABY8BY89_9MICO</name>
<evidence type="ECO:0000313" key="3">
    <source>
        <dbReference type="EMBL" id="WEG09156.1"/>
    </source>
</evidence>
<dbReference type="InterPro" id="IPR039672">
    <property type="entry name" value="MFS_2"/>
</dbReference>
<evidence type="ECO:0000256" key="1">
    <source>
        <dbReference type="SAM" id="MobiDB-lite"/>
    </source>
</evidence>
<keyword evidence="2" id="KW-0472">Membrane</keyword>
<keyword evidence="2" id="KW-0812">Transmembrane</keyword>
<dbReference type="SUPFAM" id="SSF103473">
    <property type="entry name" value="MFS general substrate transporter"/>
    <property type="match status" value="1"/>
</dbReference>
<dbReference type="PANTHER" id="PTHR11328">
    <property type="entry name" value="MAJOR FACILITATOR SUPERFAMILY DOMAIN-CONTAINING PROTEIN"/>
    <property type="match status" value="1"/>
</dbReference>
<organism evidence="3 4">
    <name type="scientific">Microbacterium horticulturae</name>
    <dbReference type="NCBI Taxonomy" id="3028316"/>
    <lineage>
        <taxon>Bacteria</taxon>
        <taxon>Bacillati</taxon>
        <taxon>Actinomycetota</taxon>
        <taxon>Actinomycetes</taxon>
        <taxon>Micrococcales</taxon>
        <taxon>Microbacteriaceae</taxon>
        <taxon>Microbacterium</taxon>
    </lineage>
</organism>
<dbReference type="Pfam" id="PF13347">
    <property type="entry name" value="MFS_2"/>
    <property type="match status" value="1"/>
</dbReference>
<keyword evidence="2" id="KW-1133">Transmembrane helix</keyword>
<feature type="transmembrane region" description="Helical" evidence="2">
    <location>
        <begin position="198"/>
        <end position="223"/>
    </location>
</feature>
<dbReference type="InterPro" id="IPR036259">
    <property type="entry name" value="MFS_trans_sf"/>
</dbReference>
<feature type="transmembrane region" description="Helical" evidence="2">
    <location>
        <begin position="415"/>
        <end position="435"/>
    </location>
</feature>
<feature type="transmembrane region" description="Helical" evidence="2">
    <location>
        <begin position="310"/>
        <end position="331"/>
    </location>
</feature>
<gene>
    <name evidence="3" type="ORF">PU630_00930</name>
</gene>
<evidence type="ECO:0000256" key="2">
    <source>
        <dbReference type="SAM" id="Phobius"/>
    </source>
</evidence>
<feature type="compositionally biased region" description="Low complexity" evidence="1">
    <location>
        <begin position="1"/>
        <end position="20"/>
    </location>
</feature>
<feature type="transmembrane region" description="Helical" evidence="2">
    <location>
        <begin position="164"/>
        <end position="186"/>
    </location>
</feature>
<dbReference type="PANTHER" id="PTHR11328:SF24">
    <property type="entry name" value="MAJOR FACILITATOR SUPERFAMILY (MFS) PROFILE DOMAIN-CONTAINING PROTEIN"/>
    <property type="match status" value="1"/>
</dbReference>